<dbReference type="Proteomes" id="UP000095286">
    <property type="component" value="Unplaced"/>
</dbReference>
<protein>
    <submittedName>
        <fullName evidence="2">Squalene/phytoene synthase</fullName>
    </submittedName>
</protein>
<sequence>MDRVKEADYINYLATLLMPREAIPHVFAILALNVELATLRNTIARNTGTADINKLAFWKDTIDSVFGIKKCPIPRQPTAQALKQFLKSETTIEYLHDMITARQKTLGDRPFKTMADLEDYGAKTNGSVIKIMCEGLNEYDRKLSENSINAADSMGKAVTIVNHIRSIVPLLKRGIVLLPQDIMTLNEYSGDKLYNGKEIDKACLVVRELSRVAEFHLREARQVKDFVHQKQRLAFLGASLACDYHLEGLKKNNFMFNYGELQKNDPFVAMKLAKMRLFRSY</sequence>
<evidence type="ECO:0000313" key="1">
    <source>
        <dbReference type="Proteomes" id="UP000095286"/>
    </source>
</evidence>
<organism evidence="1 2">
    <name type="scientific">Rhabditophanes sp. KR3021</name>
    <dbReference type="NCBI Taxonomy" id="114890"/>
    <lineage>
        <taxon>Eukaryota</taxon>
        <taxon>Metazoa</taxon>
        <taxon>Ecdysozoa</taxon>
        <taxon>Nematoda</taxon>
        <taxon>Chromadorea</taxon>
        <taxon>Rhabditida</taxon>
        <taxon>Tylenchina</taxon>
        <taxon>Panagrolaimomorpha</taxon>
        <taxon>Strongyloidoidea</taxon>
        <taxon>Alloionematidae</taxon>
        <taxon>Rhabditophanes</taxon>
    </lineage>
</organism>
<name>A0AC35TSW8_9BILA</name>
<dbReference type="WBParaSite" id="RSKR_0000356000.1">
    <property type="protein sequence ID" value="RSKR_0000356000.1"/>
    <property type="gene ID" value="RSKR_0000356000"/>
</dbReference>
<reference evidence="2" key="1">
    <citation type="submission" date="2016-11" db="UniProtKB">
        <authorList>
            <consortium name="WormBaseParasite"/>
        </authorList>
    </citation>
    <scope>IDENTIFICATION</scope>
    <source>
        <strain evidence="2">KR3021</strain>
    </source>
</reference>
<evidence type="ECO:0000313" key="2">
    <source>
        <dbReference type="WBParaSite" id="RSKR_0000356000.1"/>
    </source>
</evidence>
<proteinExistence type="predicted"/>
<accession>A0AC35TSW8</accession>